<dbReference type="InterPro" id="IPR000600">
    <property type="entry name" value="ROK"/>
</dbReference>
<evidence type="ECO:0000313" key="2">
    <source>
        <dbReference type="EMBL" id="ACS83884.1"/>
    </source>
</evidence>
<reference evidence="2" key="1">
    <citation type="submission" date="2009-06" db="EMBL/GenBank/DDBJ databases">
        <title>Complete sequence of Dickeya dadantii Ech703.</title>
        <authorList>
            <consortium name="US DOE Joint Genome Institute"/>
            <person name="Lucas S."/>
            <person name="Copeland A."/>
            <person name="Lapidus A."/>
            <person name="Glavina del Rio T."/>
            <person name="Dalin E."/>
            <person name="Tice H."/>
            <person name="Bruce D."/>
            <person name="Goodwin L."/>
            <person name="Pitluck S."/>
            <person name="Chertkov O."/>
            <person name="Brettin T."/>
            <person name="Detter J.C."/>
            <person name="Han C."/>
            <person name="Larimer F."/>
            <person name="Land M."/>
            <person name="Hauser L."/>
            <person name="Kyrpides N."/>
            <person name="Mikhailova N."/>
            <person name="Balakrishnan V."/>
            <person name="Glasner J."/>
            <person name="Perna N.T."/>
        </authorList>
    </citation>
    <scope>NUCLEOTIDE SEQUENCE [LARGE SCALE GENOMIC DNA]</scope>
    <source>
        <strain evidence="2">Ech703</strain>
    </source>
</reference>
<proteinExistence type="inferred from homology"/>
<keyword evidence="3" id="KW-1185">Reference proteome</keyword>
<comment type="similarity">
    <text evidence="1">Belongs to the ROK (NagC/XylR) family.</text>
</comment>
<dbReference type="Pfam" id="PF00480">
    <property type="entry name" value="ROK"/>
    <property type="match status" value="1"/>
</dbReference>
<dbReference type="PANTHER" id="PTHR18964">
    <property type="entry name" value="ROK (REPRESSOR, ORF, KINASE) FAMILY"/>
    <property type="match status" value="1"/>
</dbReference>
<dbReference type="eggNOG" id="COG1940">
    <property type="taxonomic scope" value="Bacteria"/>
</dbReference>
<sequence length="373" mass="39099">MANSQPLGKTLANALSQLERLSLEPISGWASVLDIPLASAQQLMEFLEKQDIIQRKPQGIELHPQSPVVIGFDLGGTKVKGRLATLAGEVLAQTAHPTRKGDEQAAMQQMSSLAEDLLSQAGVSSQRLKQIAIGIPGSIDKQGNVQLSPNLRLPARLPAVLSLADGKPCPTVFENDVNLAALGEYHYGHGKGSDSLVFVAFGTGVGMGIIAQGGIISGHSGMAGEIALLPLSATPYEDARISVGGVFEDRVSSSAIRQRYQGGNIEVIDIFRQAEQGEPQALAVLENTARIAALGVASAVSLLNPEWLILGGGIGARPAFHERVRQQVEALIPVPVRLTGSALLDDAGVVGAVHLAREACLTALSWHDVGEPA</sequence>
<accession>C6C6G5</accession>
<dbReference type="EMBL" id="CP001654">
    <property type="protein sequence ID" value="ACS83884.1"/>
    <property type="molecule type" value="Genomic_DNA"/>
</dbReference>
<organism evidence="2 3">
    <name type="scientific">Musicola paradisiaca (strain Ech703)</name>
    <name type="common">Dickeya paradisiaca</name>
    <name type="synonym">Dickeya dadantii</name>
    <dbReference type="NCBI Taxonomy" id="579405"/>
    <lineage>
        <taxon>Bacteria</taxon>
        <taxon>Pseudomonadati</taxon>
        <taxon>Pseudomonadota</taxon>
        <taxon>Gammaproteobacteria</taxon>
        <taxon>Enterobacterales</taxon>
        <taxon>Pectobacteriaceae</taxon>
        <taxon>Musicola</taxon>
    </lineage>
</organism>
<dbReference type="Gene3D" id="3.30.420.40">
    <property type="match status" value="2"/>
</dbReference>
<name>C6C6G5_MUSP7</name>
<dbReference type="Proteomes" id="UP000002734">
    <property type="component" value="Chromosome"/>
</dbReference>
<dbReference type="KEGG" id="dda:Dd703_0065"/>
<evidence type="ECO:0000256" key="1">
    <source>
        <dbReference type="ARBA" id="ARBA00006479"/>
    </source>
</evidence>
<dbReference type="RefSeq" id="WP_012763707.1">
    <property type="nucleotide sequence ID" value="NC_012880.1"/>
</dbReference>
<gene>
    <name evidence="2" type="ordered locus">Dd703_0065</name>
</gene>
<dbReference type="SUPFAM" id="SSF53067">
    <property type="entry name" value="Actin-like ATPase domain"/>
    <property type="match status" value="1"/>
</dbReference>
<dbReference type="HOGENOM" id="CLU_036604_0_1_6"/>
<dbReference type="PANTHER" id="PTHR18964:SF149">
    <property type="entry name" value="BIFUNCTIONAL UDP-N-ACETYLGLUCOSAMINE 2-EPIMERASE_N-ACETYLMANNOSAMINE KINASE"/>
    <property type="match status" value="1"/>
</dbReference>
<dbReference type="InterPro" id="IPR043129">
    <property type="entry name" value="ATPase_NBD"/>
</dbReference>
<dbReference type="STRING" id="579405.Dd703_0065"/>
<protein>
    <submittedName>
        <fullName evidence="2">ROK family protein</fullName>
    </submittedName>
</protein>
<evidence type="ECO:0000313" key="3">
    <source>
        <dbReference type="Proteomes" id="UP000002734"/>
    </source>
</evidence>
<dbReference type="AlphaFoldDB" id="C6C6G5"/>